<dbReference type="EMBL" id="JADINH010000165">
    <property type="protein sequence ID" value="MBO8416266.1"/>
    <property type="molecule type" value="Genomic_DNA"/>
</dbReference>
<evidence type="ECO:0000313" key="2">
    <source>
        <dbReference type="Proteomes" id="UP000823631"/>
    </source>
</evidence>
<proteinExistence type="predicted"/>
<dbReference type="Proteomes" id="UP000823631">
    <property type="component" value="Unassembled WGS sequence"/>
</dbReference>
<protein>
    <submittedName>
        <fullName evidence="1">Uncharacterized protein</fullName>
    </submittedName>
</protein>
<organism evidence="1 2">
    <name type="scientific">Candidatus Avisuccinivibrio stercorigallinarum</name>
    <dbReference type="NCBI Taxonomy" id="2840704"/>
    <lineage>
        <taxon>Bacteria</taxon>
        <taxon>Pseudomonadati</taxon>
        <taxon>Pseudomonadota</taxon>
        <taxon>Gammaproteobacteria</taxon>
        <taxon>Aeromonadales</taxon>
        <taxon>Succinivibrionaceae</taxon>
        <taxon>Succinivibrionaceae incertae sedis</taxon>
        <taxon>Candidatus Avisuccinivibrio</taxon>
    </lineage>
</organism>
<reference evidence="1" key="2">
    <citation type="journal article" date="2021" name="PeerJ">
        <title>Extensive microbial diversity within the chicken gut microbiome revealed by metagenomics and culture.</title>
        <authorList>
            <person name="Gilroy R."/>
            <person name="Ravi A."/>
            <person name="Getino M."/>
            <person name="Pursley I."/>
            <person name="Horton D.L."/>
            <person name="Alikhan N.F."/>
            <person name="Baker D."/>
            <person name="Gharbi K."/>
            <person name="Hall N."/>
            <person name="Watson M."/>
            <person name="Adriaenssens E.M."/>
            <person name="Foster-Nyarko E."/>
            <person name="Jarju S."/>
            <person name="Secka A."/>
            <person name="Antonio M."/>
            <person name="Oren A."/>
            <person name="Chaudhuri R.R."/>
            <person name="La Ragione R."/>
            <person name="Hildebrand F."/>
            <person name="Pallen M.J."/>
        </authorList>
    </citation>
    <scope>NUCLEOTIDE SEQUENCE</scope>
    <source>
        <strain evidence="1">17213</strain>
    </source>
</reference>
<accession>A0A9D9DF45</accession>
<sequence length="138" mass="15629">MSRHAYQTLLLWCDKITLDLSGARAYMLRKQREAVMEKAINFFDLVESESEARGFARGFAKGEAKAEIGKTADAIISFFPLAFDNEKPPAKLCQLISSLRIKGDADCLKKLKQLQQYMALRQGSIEDFLRYAESITDL</sequence>
<comment type="caution">
    <text evidence="1">The sequence shown here is derived from an EMBL/GenBank/DDBJ whole genome shotgun (WGS) entry which is preliminary data.</text>
</comment>
<dbReference type="AlphaFoldDB" id="A0A9D9DF45"/>
<name>A0A9D9DF45_9GAMM</name>
<evidence type="ECO:0000313" key="1">
    <source>
        <dbReference type="EMBL" id="MBO8416266.1"/>
    </source>
</evidence>
<reference evidence="1" key="1">
    <citation type="submission" date="2020-10" db="EMBL/GenBank/DDBJ databases">
        <authorList>
            <person name="Gilroy R."/>
        </authorList>
    </citation>
    <scope>NUCLEOTIDE SEQUENCE</scope>
    <source>
        <strain evidence="1">17213</strain>
    </source>
</reference>
<gene>
    <name evidence="1" type="ORF">IAB19_07810</name>
</gene>